<dbReference type="PANTHER" id="PTHR46312:SF2">
    <property type="entry name" value="NUCLEOTIDE-BINDING OLIGOMERIZATION DOMAIN-CONTAINING PROTEIN 2-LIKE"/>
    <property type="match status" value="1"/>
</dbReference>
<feature type="domain" description="NACHT" evidence="1">
    <location>
        <begin position="76"/>
        <end position="233"/>
    </location>
</feature>
<evidence type="ECO:0000313" key="3">
    <source>
        <dbReference type="Proteomes" id="UP000828390"/>
    </source>
</evidence>
<dbReference type="InterPro" id="IPR027417">
    <property type="entry name" value="P-loop_NTPase"/>
</dbReference>
<reference evidence="2" key="1">
    <citation type="journal article" date="2019" name="bioRxiv">
        <title>The Genome of the Zebra Mussel, Dreissena polymorpha: A Resource for Invasive Species Research.</title>
        <authorList>
            <person name="McCartney M.A."/>
            <person name="Auch B."/>
            <person name="Kono T."/>
            <person name="Mallez S."/>
            <person name="Zhang Y."/>
            <person name="Obille A."/>
            <person name="Becker A."/>
            <person name="Abrahante J.E."/>
            <person name="Garbe J."/>
            <person name="Badalamenti J.P."/>
            <person name="Herman A."/>
            <person name="Mangelson H."/>
            <person name="Liachko I."/>
            <person name="Sullivan S."/>
            <person name="Sone E.D."/>
            <person name="Koren S."/>
            <person name="Silverstein K.A.T."/>
            <person name="Beckman K.B."/>
            <person name="Gohl D.M."/>
        </authorList>
    </citation>
    <scope>NUCLEOTIDE SEQUENCE</scope>
    <source>
        <strain evidence="2">Duluth1</strain>
        <tissue evidence="2">Whole animal</tissue>
    </source>
</reference>
<reference evidence="2" key="2">
    <citation type="submission" date="2020-11" db="EMBL/GenBank/DDBJ databases">
        <authorList>
            <person name="McCartney M.A."/>
            <person name="Auch B."/>
            <person name="Kono T."/>
            <person name="Mallez S."/>
            <person name="Becker A."/>
            <person name="Gohl D.M."/>
            <person name="Silverstein K.A.T."/>
            <person name="Koren S."/>
            <person name="Bechman K.B."/>
            <person name="Herman A."/>
            <person name="Abrahante J.E."/>
            <person name="Garbe J."/>
        </authorList>
    </citation>
    <scope>NUCLEOTIDE SEQUENCE</scope>
    <source>
        <strain evidence="2">Duluth1</strain>
        <tissue evidence="2">Whole animal</tissue>
    </source>
</reference>
<comment type="caution">
    <text evidence="2">The sequence shown here is derived from an EMBL/GenBank/DDBJ whole genome shotgun (WGS) entry which is preliminary data.</text>
</comment>
<dbReference type="Gene3D" id="3.40.50.300">
    <property type="entry name" value="P-loop containing nucleotide triphosphate hydrolases"/>
    <property type="match status" value="1"/>
</dbReference>
<keyword evidence="3" id="KW-1185">Reference proteome</keyword>
<dbReference type="Pfam" id="PF05729">
    <property type="entry name" value="NACHT"/>
    <property type="match status" value="1"/>
</dbReference>
<sequence>MISEFRVDLIRLYTTTKHTVSVSPLREGHDKPISDIFVPPKLTHIKLKKDGSRKKTRKAIQQYNNLFFKHEKLNSRVFIQGEPGIGKTTFLTKLALDWCNEASLQDPDLKATFSDADTLKTFQFLFHISLRDAKGQRRVVDMIKTQIIDLIYTGDKSKMTFKLLHQILEREICIVSMDGLNEWADPRNKCTVPVMANCHTKCVSLITARPWKMADKRIKDSEIDRLLEIEGITDPEKLTKHIIFSLQCTNQKTLAEFIEYVNARQLMQCLTSPWMQTLLVSLWMYNKECNGSMCELNCILLDLLFKKANGKEGYFKKGTSFQCFSNTSYIEPQNEIVKALAEAAFHFAFSSDESFVFSKVEIRNYMSEEQLQFCLDAGLLTIRLDSTVCFPSPLMYFLHETIQEFLAAYYIANSKTDVIESVLTKIKYNVLEKSQVIIYLCGLDFKIANKLINRLTNGDFSVKSRYTEDVSFEGFAAMKKAYTTMIDLRKGKYDQIKNEYDLSVLFQRMMIAGFIEAKASGQKDICLTCRDFIFSAPRNEAELDAQRSLLILNKSNVRTLDLKSNNLQRNELLTVLQHSRNSIMKMCISTADDASLASDIIPSFSKLEQLELWCTSIAHFPLELPVPLKCICLLEAKCSSDWLCSLLIKLSAFGHPVECEMWYIRVQSRGEDCGADTNIHVSDLQSKLLSCDMSNIKILISNCTQELLEVFRHTSIRSLRLTTDNCILQTSDTLSTLSKLEYLWLDLTYTGHCSLQLPTSLQRIEFHTDKFSSDRLCSLLITLSALDHRVECDMWNFEEQSRGDDCGADSKTHVSDLRSKLLYCNMSNIDITVHNVSKDLFEIFLDTSVRNLSLANLDCISQTSDIFPTLSKLEELQLCCAKNTGHCAIKLPASLKRIHVVNCECSSEWLCSLLLNLAALDHPVTCALCNVEDNSREVEYDADSNIHVSELISLRSKLLSCDLSYLEILVKNGWYGLFEIFRDTSIRFMGLTSEDYITQSLDFLPTLSKLENLQLSGTYTGRCTLQLPASLQCISLQTGECSSEWLCSLLMKLSALDHHVKCEFCNFVVQSGGENFDADSDENVSDLRSKLLSSNLSYIEISVDNGSKELFEILRGTNIVTLDLRTADCIEKTSDNLTTLSKLKKLRLWGTHTGRCALQLSASLKCISLQTGECSTEWLCSLLIKLSALEHPVKCELCNFVVQLRADDFGADFNKHDSDLRYELLSCDMSNIDILVNHGSKGLFEILRDTSIGILDLRTSDCIDKTSDNLTRLSKLRKLRLWGTYSGRCALQLSTSFKCISLQTGECSTEWLCSLLIKLSELDHHVKCELCNFVVISGGEVFDDDSNMHVSDLRSKLLSSNLSYIEISVVNTSKELFDILRDTSIVSLDFRTADCIEKTSDHLTTLGKLKQLLLSGIYTGRCSLQLPASLQCIILQTGECSSEWLCSLLIELSAFDHPVQCQIWDFVVQSHGDDCGADSNKHLSDLRSKVVLCDMSNIELLVDNGSKELFEIFRDTSIRTLDMRNGDFVSQTSDILPTLSKLETLCLMGTYTGRCCLQLPASLQCISLQEGSCTSEWLCSLLITLSALDHPVTCALLNSEVESNGEDYGIDTNMHLSDMRCKLLECNMSHIHILVQNGNKQLFELFRDTSIGILDLRTANCISQTSENLPTLSKLKKLVLWGSYTGVCALRLPESLQCISLQTGECSSDWLCNLLIELASLDHPVEFQLCNFVVRSYGDDCGADSNKHVSDLRSRLVLCDMSNIELLVDESSKELFEILRDTNVQILDMRNADFVSQTSDILPTLSKLKTFRLIGTYTGRCYLQLPVSLQCISLQKGSCTSEWLCSLLITLSAFDHQIKVQLWNFVVHSREDDCIADSNAHVSDLRSKLALCDMSNIEILVKYGNKELFEIFRDTSIRTMDIRNTDCVSQTSDILPTLCKLETLWLMGTYTGRCCLQLPASLQCISLQEGRCTSDWLCSLLITLSALDHPVKCALLNLEVEPNGEDSGIDTNMHLSDMRCKLLECNMSHIHILVQNGNKQLFEVFRDTSIGILDLRTANCISQISENLPTLSKLQKLVLWGSYTGVCALRLPESLQCISFQTGECSSDWLCNLLIELASLDHPVEFQLWNFVVRSYGDDCGADSNKHVSDLRSRLVLCDLSNIQILVKSGSKELFKIFSDTSIRILDIRSSDCVFKASDIFPTLCKLETVFLMGTYTSRCDLQLPASIQCISLQTGECSLDWLCSLLIKLSELNHPVECQLWNFVVQSRGEDCSADSNVHVSELRSKLLSCDLSNIAILVEQGSKELFEVFLDTSIGILNLRTADCIYQSLDILPTLRKLKSILLWGTYTGLCALQLPASLQCISLQRGECSFEWLCSLLIKLSALSHPVECQLWNFVVQSRGEDCSADSNIHVSNLRYQLVSCDLSNILIFVKNYSHELVQICRETNIRVIPL</sequence>
<protein>
    <recommendedName>
        <fullName evidence="1">NACHT domain-containing protein</fullName>
    </recommendedName>
</protein>
<dbReference type="Proteomes" id="UP000828390">
    <property type="component" value="Unassembled WGS sequence"/>
</dbReference>
<dbReference type="PANTHER" id="PTHR46312">
    <property type="entry name" value="NACHT DOMAIN-CONTAINING PROTEIN"/>
    <property type="match status" value="1"/>
</dbReference>
<evidence type="ECO:0000313" key="2">
    <source>
        <dbReference type="EMBL" id="KAH3807460.1"/>
    </source>
</evidence>
<proteinExistence type="predicted"/>
<evidence type="ECO:0000259" key="1">
    <source>
        <dbReference type="Pfam" id="PF05729"/>
    </source>
</evidence>
<dbReference type="EMBL" id="JAIWYP010000006">
    <property type="protein sequence ID" value="KAH3807460.1"/>
    <property type="molecule type" value="Genomic_DNA"/>
</dbReference>
<name>A0A9D4FYP2_DREPO</name>
<organism evidence="2 3">
    <name type="scientific">Dreissena polymorpha</name>
    <name type="common">Zebra mussel</name>
    <name type="synonym">Mytilus polymorpha</name>
    <dbReference type="NCBI Taxonomy" id="45954"/>
    <lineage>
        <taxon>Eukaryota</taxon>
        <taxon>Metazoa</taxon>
        <taxon>Spiralia</taxon>
        <taxon>Lophotrochozoa</taxon>
        <taxon>Mollusca</taxon>
        <taxon>Bivalvia</taxon>
        <taxon>Autobranchia</taxon>
        <taxon>Heteroconchia</taxon>
        <taxon>Euheterodonta</taxon>
        <taxon>Imparidentia</taxon>
        <taxon>Neoheterodontei</taxon>
        <taxon>Myida</taxon>
        <taxon>Dreissenoidea</taxon>
        <taxon>Dreissenidae</taxon>
        <taxon>Dreissena</taxon>
    </lineage>
</organism>
<accession>A0A9D4FYP2</accession>
<gene>
    <name evidence="2" type="ORF">DPMN_135800</name>
</gene>
<dbReference type="SUPFAM" id="SSF52540">
    <property type="entry name" value="P-loop containing nucleoside triphosphate hydrolases"/>
    <property type="match status" value="1"/>
</dbReference>
<dbReference type="InterPro" id="IPR007111">
    <property type="entry name" value="NACHT_NTPase"/>
</dbReference>